<dbReference type="AlphaFoldDB" id="A0ABD5CKL8"/>
<dbReference type="EMBL" id="JAVIZN010000002">
    <property type="protein sequence ID" value="MDR6205618.1"/>
    <property type="molecule type" value="Genomic_DNA"/>
</dbReference>
<evidence type="ECO:0000313" key="1">
    <source>
        <dbReference type="EMBL" id="MDR6205618.1"/>
    </source>
</evidence>
<organism evidence="1 2">
    <name type="scientific">Paraburkholderia graminis</name>
    <dbReference type="NCBI Taxonomy" id="60548"/>
    <lineage>
        <taxon>Bacteria</taxon>
        <taxon>Pseudomonadati</taxon>
        <taxon>Pseudomonadota</taxon>
        <taxon>Betaproteobacteria</taxon>
        <taxon>Burkholderiales</taxon>
        <taxon>Burkholderiaceae</taxon>
        <taxon>Paraburkholderia</taxon>
    </lineage>
</organism>
<dbReference type="RefSeq" id="WP_006047712.1">
    <property type="nucleotide sequence ID" value="NZ_ATXV01000021.1"/>
</dbReference>
<reference evidence="1 2" key="1">
    <citation type="submission" date="2023-08" db="EMBL/GenBank/DDBJ databases">
        <title>Genome sequencing of plant associated microbes to promote plant fitness in Sorghum bicolor and Oryza sativa.</title>
        <authorList>
            <person name="Coleman-Derr D."/>
        </authorList>
    </citation>
    <scope>NUCLEOTIDE SEQUENCE [LARGE SCALE GENOMIC DNA]</scope>
    <source>
        <strain evidence="1 2">SLBN-33</strain>
    </source>
</reference>
<gene>
    <name evidence="1" type="ORF">QF025_004338</name>
</gene>
<proteinExistence type="predicted"/>
<accession>A0ABD5CKL8</accession>
<evidence type="ECO:0000313" key="2">
    <source>
        <dbReference type="Proteomes" id="UP001245184"/>
    </source>
</evidence>
<comment type="caution">
    <text evidence="1">The sequence shown here is derived from an EMBL/GenBank/DDBJ whole genome shotgun (WGS) entry which is preliminary data.</text>
</comment>
<name>A0ABD5CKL8_9BURK</name>
<protein>
    <submittedName>
        <fullName evidence="1">Uncharacterized protein</fullName>
    </submittedName>
</protein>
<dbReference type="Proteomes" id="UP001245184">
    <property type="component" value="Unassembled WGS sequence"/>
</dbReference>
<sequence length="65" mass="7262">MGPIVTYDTKINGKHPLAQYGEFYGNRDGCFLIQSDAGAHARRDNSFARGDSIFRLRVSNQKGNE</sequence>